<reference evidence="1 2" key="1">
    <citation type="journal article" date="2021" name="Sci. Rep.">
        <title>Chromosome anchoring in Senegalese sole (Solea senegalensis) reveals sex-associated markers and genome rearrangements in flatfish.</title>
        <authorList>
            <person name="Guerrero-Cozar I."/>
            <person name="Gomez-Garrido J."/>
            <person name="Berbel C."/>
            <person name="Martinez-Blanch J.F."/>
            <person name="Alioto T."/>
            <person name="Claros M.G."/>
            <person name="Gagnaire P.A."/>
            <person name="Manchado M."/>
        </authorList>
    </citation>
    <scope>NUCLEOTIDE SEQUENCE [LARGE SCALE GENOMIC DNA]</scope>
    <source>
        <strain evidence="1">Sse05_10M</strain>
    </source>
</reference>
<keyword evidence="2" id="KW-1185">Reference proteome</keyword>
<dbReference type="Proteomes" id="UP000693946">
    <property type="component" value="Linkage Group LG19"/>
</dbReference>
<dbReference type="EMBL" id="JAGKHQ010000011">
    <property type="protein sequence ID" value="KAG7504922.1"/>
    <property type="molecule type" value="Genomic_DNA"/>
</dbReference>
<comment type="caution">
    <text evidence="1">The sequence shown here is derived from an EMBL/GenBank/DDBJ whole genome shotgun (WGS) entry which is preliminary data.</text>
</comment>
<organism evidence="1 2">
    <name type="scientific">Solea senegalensis</name>
    <name type="common">Senegalese sole</name>
    <dbReference type="NCBI Taxonomy" id="28829"/>
    <lineage>
        <taxon>Eukaryota</taxon>
        <taxon>Metazoa</taxon>
        <taxon>Chordata</taxon>
        <taxon>Craniata</taxon>
        <taxon>Vertebrata</taxon>
        <taxon>Euteleostomi</taxon>
        <taxon>Actinopterygii</taxon>
        <taxon>Neopterygii</taxon>
        <taxon>Teleostei</taxon>
        <taxon>Neoteleostei</taxon>
        <taxon>Acanthomorphata</taxon>
        <taxon>Carangaria</taxon>
        <taxon>Pleuronectiformes</taxon>
        <taxon>Pleuronectoidei</taxon>
        <taxon>Soleidae</taxon>
        <taxon>Solea</taxon>
    </lineage>
</organism>
<gene>
    <name evidence="1" type="ORF">JOB18_019508</name>
</gene>
<proteinExistence type="predicted"/>
<accession>A0AAV6RHA2</accession>
<protein>
    <submittedName>
        <fullName evidence="1">Uncharacterized protein</fullName>
    </submittedName>
</protein>
<sequence>MDSAGLLPFNTHREEQQLGPVFQTVRLVSLPVFQRDFPHILPCVINIYVRLMEEKGQAERIAFCRSYVGDDSELHYLKGYSTPTVCSLL</sequence>
<dbReference type="AlphaFoldDB" id="A0AAV6RHA2"/>
<evidence type="ECO:0000313" key="1">
    <source>
        <dbReference type="EMBL" id="KAG7504922.1"/>
    </source>
</evidence>
<evidence type="ECO:0000313" key="2">
    <source>
        <dbReference type="Proteomes" id="UP000693946"/>
    </source>
</evidence>
<name>A0AAV6RHA2_SOLSE</name>